<dbReference type="AlphaFoldDB" id="A0A085ZD91"/>
<evidence type="ECO:0000313" key="2">
    <source>
        <dbReference type="EMBL" id="KFF02405.1"/>
    </source>
</evidence>
<keyword evidence="1" id="KW-0472">Membrane</keyword>
<dbReference type="OrthoDB" id="6028159at2"/>
<feature type="transmembrane region" description="Helical" evidence="1">
    <location>
        <begin position="21"/>
        <end position="38"/>
    </location>
</feature>
<dbReference type="NCBIfam" id="NF041635">
    <property type="entry name" value="STM3941_fam"/>
    <property type="match status" value="1"/>
</dbReference>
<organism evidence="2 3">
    <name type="scientific">Flavobacterium reichenbachii</name>
    <dbReference type="NCBI Taxonomy" id="362418"/>
    <lineage>
        <taxon>Bacteria</taxon>
        <taxon>Pseudomonadati</taxon>
        <taxon>Bacteroidota</taxon>
        <taxon>Flavobacteriia</taxon>
        <taxon>Flavobacteriales</taxon>
        <taxon>Flavobacteriaceae</taxon>
        <taxon>Flavobacterium</taxon>
    </lineage>
</organism>
<keyword evidence="1" id="KW-0812">Transmembrane</keyword>
<sequence length="192" mass="21829">METKSLQFPNKIYINKEKARKESILFGVLTLCCLFGFWYGTGKFFTEDFYYPKLVIFMPICFVILLIETIKKHKTASNNDVILSLTEKGIQFFNKDYTGVSIVPWSEITGSTEIETGSSYFGSAKVKMLCVNVKTPSIYLDKIGNNSKKKLIKFNTKNNIKSIFTIESATLAVDMIALKKTIYQMVEKSVSN</sequence>
<feature type="transmembrane region" description="Helical" evidence="1">
    <location>
        <begin position="50"/>
        <end position="67"/>
    </location>
</feature>
<dbReference type="eggNOG" id="ENOG502ZY9D">
    <property type="taxonomic scope" value="Bacteria"/>
</dbReference>
<dbReference type="InterPro" id="IPR048136">
    <property type="entry name" value="STM3941-like"/>
</dbReference>
<dbReference type="STRING" id="362418.IW19_24245"/>
<keyword evidence="3" id="KW-1185">Reference proteome</keyword>
<comment type="caution">
    <text evidence="2">The sequence shown here is derived from an EMBL/GenBank/DDBJ whole genome shotgun (WGS) entry which is preliminary data.</text>
</comment>
<evidence type="ECO:0000313" key="3">
    <source>
        <dbReference type="Proteomes" id="UP000028715"/>
    </source>
</evidence>
<proteinExistence type="predicted"/>
<gene>
    <name evidence="2" type="ORF">IW19_24245</name>
</gene>
<accession>A0A085ZD91</accession>
<name>A0A085ZD91_9FLAO</name>
<reference evidence="2 3" key="1">
    <citation type="submission" date="2014-07" db="EMBL/GenBank/DDBJ databases">
        <title>Genome of Flavobacterium reichenbachii LMG 25512.</title>
        <authorList>
            <person name="Stropko S.J."/>
            <person name="Pipes S.E."/>
            <person name="Newman J.D."/>
        </authorList>
    </citation>
    <scope>NUCLEOTIDE SEQUENCE [LARGE SCALE GENOMIC DNA]</scope>
    <source>
        <strain evidence="2 3">LMG 25512</strain>
    </source>
</reference>
<dbReference type="RefSeq" id="WP_035690173.1">
    <property type="nucleotide sequence ID" value="NZ_JPRL01000005.1"/>
</dbReference>
<keyword evidence="1" id="KW-1133">Transmembrane helix</keyword>
<protein>
    <submittedName>
        <fullName evidence="2">Uncharacterized protein</fullName>
    </submittedName>
</protein>
<evidence type="ECO:0000256" key="1">
    <source>
        <dbReference type="SAM" id="Phobius"/>
    </source>
</evidence>
<dbReference type="Proteomes" id="UP000028715">
    <property type="component" value="Unassembled WGS sequence"/>
</dbReference>
<dbReference type="EMBL" id="JPRL01000005">
    <property type="protein sequence ID" value="KFF02405.1"/>
    <property type="molecule type" value="Genomic_DNA"/>
</dbReference>